<organism evidence="11 12">
    <name type="scientific">Leucocoprinus birnbaumii</name>
    <dbReference type="NCBI Taxonomy" id="56174"/>
    <lineage>
        <taxon>Eukaryota</taxon>
        <taxon>Fungi</taxon>
        <taxon>Dikarya</taxon>
        <taxon>Basidiomycota</taxon>
        <taxon>Agaricomycotina</taxon>
        <taxon>Agaricomycetes</taxon>
        <taxon>Agaricomycetidae</taxon>
        <taxon>Agaricales</taxon>
        <taxon>Agaricineae</taxon>
        <taxon>Agaricaceae</taxon>
        <taxon>Leucocoprinus</taxon>
    </lineage>
</organism>
<dbReference type="InterPro" id="IPR036396">
    <property type="entry name" value="Cyt_P450_sf"/>
</dbReference>
<keyword evidence="7 9" id="KW-0408">Iron</keyword>
<evidence type="ECO:0008006" key="13">
    <source>
        <dbReference type="Google" id="ProtNLM"/>
    </source>
</evidence>
<evidence type="ECO:0000256" key="9">
    <source>
        <dbReference type="PIRSR" id="PIRSR602401-1"/>
    </source>
</evidence>
<keyword evidence="6 10" id="KW-0560">Oxidoreductase</keyword>
<dbReference type="PANTHER" id="PTHR46300:SF7">
    <property type="entry name" value="P450, PUTATIVE (EUROFUNG)-RELATED"/>
    <property type="match status" value="1"/>
</dbReference>
<dbReference type="Pfam" id="PF00067">
    <property type="entry name" value="p450"/>
    <property type="match status" value="2"/>
</dbReference>
<evidence type="ECO:0000256" key="2">
    <source>
        <dbReference type="ARBA" id="ARBA00005179"/>
    </source>
</evidence>
<dbReference type="GO" id="GO:0004497">
    <property type="term" value="F:monooxygenase activity"/>
    <property type="evidence" value="ECO:0007669"/>
    <property type="project" value="UniProtKB-KW"/>
</dbReference>
<dbReference type="PRINTS" id="PR00463">
    <property type="entry name" value="EP450I"/>
</dbReference>
<dbReference type="PANTHER" id="PTHR46300">
    <property type="entry name" value="P450, PUTATIVE (EUROFUNG)-RELATED-RELATED"/>
    <property type="match status" value="1"/>
</dbReference>
<feature type="binding site" description="axial binding residue" evidence="9">
    <location>
        <position position="455"/>
    </location>
    <ligand>
        <name>heme</name>
        <dbReference type="ChEBI" id="CHEBI:30413"/>
    </ligand>
    <ligandPart>
        <name>Fe</name>
        <dbReference type="ChEBI" id="CHEBI:18248"/>
    </ligandPart>
</feature>
<gene>
    <name evidence="11" type="ORF">NP233_g3953</name>
</gene>
<keyword evidence="12" id="KW-1185">Reference proteome</keyword>
<keyword evidence="4 9" id="KW-0349">Heme</keyword>
<evidence type="ECO:0000256" key="4">
    <source>
        <dbReference type="ARBA" id="ARBA00022617"/>
    </source>
</evidence>
<dbReference type="InterPro" id="IPR002401">
    <property type="entry name" value="Cyt_P450_E_grp-I"/>
</dbReference>
<keyword evidence="5 9" id="KW-0479">Metal-binding</keyword>
<evidence type="ECO:0000256" key="5">
    <source>
        <dbReference type="ARBA" id="ARBA00022723"/>
    </source>
</evidence>
<sequence length="524" mass="58905">MSLLDTSTSTPYYAVAIAVVIYRLILSSSQARRDNPNRLPLPPGPKGYPIIDNLLDFPTVRPWLVYDEWLKTYGDMIYFKVLGQSFLILGSLDRTYDLFEKRSSNYSDRPRMPMLNELCGLHLFYTSTVSHRRNLEWPMQIETTRAFLRKLLASPEDFLLHVRHAIAATLLRATYGMAIDDDEKAKEHVETAEIALASLAEAGNPGSFLVDLFPAMKAIPSWVPGAGWKKKAAYWRTVSDTFVQKPWSMVIEKLKTGTAEPCVATAMIEKLPEDGSPNAAEETEIARNACAVAFGAGSDTTVSTVQSFFMAMTLNPEVQKRAQEELDRALGGRLPEFSDRPNLPYVTAVVKESMRWQLVTPLGENIDIILDVRNPLIFRLSVGVPHKASEADEYDGYYIPKDTIVIGNSWSILHDPTIYKDPFNYSPERFLKDGKIDPAVRDPTVAFFGFGRRICPGRFLSQDSMFILISSLLSVFDIKPGLDNEGKEVKINPQMTNGLMSYPEPFKCRITPRSTKAEQLIHQS</sequence>
<dbReference type="InterPro" id="IPR017972">
    <property type="entry name" value="Cyt_P450_CS"/>
</dbReference>
<comment type="cofactor">
    <cofactor evidence="1 9">
        <name>heme</name>
        <dbReference type="ChEBI" id="CHEBI:30413"/>
    </cofactor>
</comment>
<dbReference type="Proteomes" id="UP001213000">
    <property type="component" value="Unassembled WGS sequence"/>
</dbReference>
<evidence type="ECO:0000313" key="12">
    <source>
        <dbReference type="Proteomes" id="UP001213000"/>
    </source>
</evidence>
<evidence type="ECO:0000256" key="1">
    <source>
        <dbReference type="ARBA" id="ARBA00001971"/>
    </source>
</evidence>
<comment type="caution">
    <text evidence="11">The sequence shown here is derived from an EMBL/GenBank/DDBJ whole genome shotgun (WGS) entry which is preliminary data.</text>
</comment>
<dbReference type="GO" id="GO:0016705">
    <property type="term" value="F:oxidoreductase activity, acting on paired donors, with incorporation or reduction of molecular oxygen"/>
    <property type="evidence" value="ECO:0007669"/>
    <property type="project" value="InterPro"/>
</dbReference>
<evidence type="ECO:0000256" key="8">
    <source>
        <dbReference type="ARBA" id="ARBA00023033"/>
    </source>
</evidence>
<keyword evidence="8 10" id="KW-0503">Monooxygenase</keyword>
<dbReference type="InterPro" id="IPR001128">
    <property type="entry name" value="Cyt_P450"/>
</dbReference>
<protein>
    <recommendedName>
        <fullName evidence="13">Cytochrome P450</fullName>
    </recommendedName>
</protein>
<dbReference type="EMBL" id="JANIEX010000201">
    <property type="protein sequence ID" value="KAJ3571117.1"/>
    <property type="molecule type" value="Genomic_DNA"/>
</dbReference>
<dbReference type="PROSITE" id="PS00086">
    <property type="entry name" value="CYTOCHROME_P450"/>
    <property type="match status" value="1"/>
</dbReference>
<dbReference type="SUPFAM" id="SSF48264">
    <property type="entry name" value="Cytochrome P450"/>
    <property type="match status" value="1"/>
</dbReference>
<proteinExistence type="inferred from homology"/>
<accession>A0AAD5YTF0</accession>
<comment type="similarity">
    <text evidence="3 10">Belongs to the cytochrome P450 family.</text>
</comment>
<evidence type="ECO:0000256" key="3">
    <source>
        <dbReference type="ARBA" id="ARBA00010617"/>
    </source>
</evidence>
<dbReference type="CDD" id="cd11065">
    <property type="entry name" value="CYP64-like"/>
    <property type="match status" value="1"/>
</dbReference>
<evidence type="ECO:0000256" key="7">
    <source>
        <dbReference type="ARBA" id="ARBA00023004"/>
    </source>
</evidence>
<evidence type="ECO:0000256" key="10">
    <source>
        <dbReference type="RuleBase" id="RU000461"/>
    </source>
</evidence>
<dbReference type="Gene3D" id="1.10.630.10">
    <property type="entry name" value="Cytochrome P450"/>
    <property type="match status" value="1"/>
</dbReference>
<dbReference type="GO" id="GO:0005506">
    <property type="term" value="F:iron ion binding"/>
    <property type="evidence" value="ECO:0007669"/>
    <property type="project" value="InterPro"/>
</dbReference>
<dbReference type="InterPro" id="IPR050364">
    <property type="entry name" value="Cytochrome_P450_fung"/>
</dbReference>
<comment type="pathway">
    <text evidence="2">Secondary metabolite biosynthesis.</text>
</comment>
<reference evidence="11" key="1">
    <citation type="submission" date="2022-07" db="EMBL/GenBank/DDBJ databases">
        <title>Genome Sequence of Leucocoprinus birnbaumii.</title>
        <authorList>
            <person name="Buettner E."/>
        </authorList>
    </citation>
    <scope>NUCLEOTIDE SEQUENCE</scope>
    <source>
        <strain evidence="11">VT141</strain>
    </source>
</reference>
<dbReference type="GO" id="GO:0020037">
    <property type="term" value="F:heme binding"/>
    <property type="evidence" value="ECO:0007669"/>
    <property type="project" value="InterPro"/>
</dbReference>
<dbReference type="AlphaFoldDB" id="A0AAD5YTF0"/>
<name>A0AAD5YTF0_9AGAR</name>
<evidence type="ECO:0000313" key="11">
    <source>
        <dbReference type="EMBL" id="KAJ3571117.1"/>
    </source>
</evidence>
<evidence type="ECO:0000256" key="6">
    <source>
        <dbReference type="ARBA" id="ARBA00023002"/>
    </source>
</evidence>